<keyword evidence="2" id="KW-1185">Reference proteome</keyword>
<dbReference type="EMBL" id="AUVB01000018">
    <property type="protein sequence ID" value="KGE04731.1"/>
    <property type="molecule type" value="Genomic_DNA"/>
</dbReference>
<dbReference type="GO" id="GO:0032259">
    <property type="term" value="P:methylation"/>
    <property type="evidence" value="ECO:0007669"/>
    <property type="project" value="UniProtKB-KW"/>
</dbReference>
<proteinExistence type="predicted"/>
<dbReference type="Gene3D" id="3.40.50.300">
    <property type="entry name" value="P-loop containing nucleotide triphosphate hydrolases"/>
    <property type="match status" value="1"/>
</dbReference>
<dbReference type="SUPFAM" id="SSF52540">
    <property type="entry name" value="P-loop containing nucleoside triphosphate hydrolases"/>
    <property type="match status" value="1"/>
</dbReference>
<accession>A0A095XYA2</accession>
<dbReference type="InterPro" id="IPR027417">
    <property type="entry name" value="P-loop_NTPase"/>
</dbReference>
<name>A0A095XYA2_9GAMM</name>
<sequence>MRAVIHIGTEKTGSSSLQAYLCSGAGELAVAGVHCCTSAGDGNNRALVTAFMDLEESDDYTRLHGLDDTETRAAWRAAYLEAFEAEVAACTADLFVISSEHFHSRLLAPAQVAALAAFLRPLFDDIQVRVYLRRQDELALSFYSQKLRAGFIPPTILPLANVRRSPRTPPPYFDFQALLERWADAFGEAAVYPCLYDRSLLQGGEVVSDFCHFAALPLLDVVLPSPVNTALSAPAQAALLRFNECCGGDRESRERHRPTRNALAAYLQAHGAGRSVLPARAEAEEFYAAFAAGNAAVARRWFGREQLFNEDFSRYPEAPAPVDWERAAALLAGFAAGQSSPAC</sequence>
<dbReference type="OrthoDB" id="547265at2"/>
<gene>
    <name evidence="1" type="ORF">HRUBRA_00609</name>
</gene>
<reference evidence="1 2" key="1">
    <citation type="journal article" date="2014" name="Genome Announc.">
        <title>Genome Sequence of Gammaproteobacterial Pseudohaliea rubra Type Strain DSM 19751, Isolated from Coastal Seawater of the Mediterranean Sea.</title>
        <authorList>
            <person name="Spring S."/>
            <person name="Fiebig A."/>
            <person name="Riedel T."/>
            <person name="Goker M."/>
            <person name="Klenk H.P."/>
        </authorList>
    </citation>
    <scope>NUCLEOTIDE SEQUENCE [LARGE SCALE GENOMIC DNA]</scope>
    <source>
        <strain evidence="1 2">DSM 19751</strain>
    </source>
</reference>
<dbReference type="Proteomes" id="UP000029640">
    <property type="component" value="Unassembled WGS sequence"/>
</dbReference>
<evidence type="ECO:0000313" key="2">
    <source>
        <dbReference type="Proteomes" id="UP000029640"/>
    </source>
</evidence>
<dbReference type="GO" id="GO:0008168">
    <property type="term" value="F:methyltransferase activity"/>
    <property type="evidence" value="ECO:0007669"/>
    <property type="project" value="UniProtKB-KW"/>
</dbReference>
<comment type="caution">
    <text evidence="1">The sequence shown here is derived from an EMBL/GenBank/DDBJ whole genome shotgun (WGS) entry which is preliminary data.</text>
</comment>
<keyword evidence="1" id="KW-0489">Methyltransferase</keyword>
<dbReference type="PATRIC" id="fig|1265313.6.peg.603"/>
<evidence type="ECO:0000313" key="1">
    <source>
        <dbReference type="EMBL" id="KGE04731.1"/>
    </source>
</evidence>
<organism evidence="1 2">
    <name type="scientific">Pseudohaliea rubra DSM 19751</name>
    <dbReference type="NCBI Taxonomy" id="1265313"/>
    <lineage>
        <taxon>Bacteria</taxon>
        <taxon>Pseudomonadati</taxon>
        <taxon>Pseudomonadota</taxon>
        <taxon>Gammaproteobacteria</taxon>
        <taxon>Cellvibrionales</taxon>
        <taxon>Halieaceae</taxon>
        <taxon>Pseudohaliea</taxon>
    </lineage>
</organism>
<dbReference type="eggNOG" id="COG1874">
    <property type="taxonomic scope" value="Bacteria"/>
</dbReference>
<dbReference type="HOGENOM" id="CLU_042139_0_0_6"/>
<keyword evidence="1" id="KW-0808">Transferase</keyword>
<protein>
    <submittedName>
        <fullName evidence="1">SAM-dependent methyltransferase</fullName>
    </submittedName>
</protein>
<dbReference type="STRING" id="1265313.HRUBRA_00609"/>
<dbReference type="RefSeq" id="WP_035515405.1">
    <property type="nucleotide sequence ID" value="NZ_KN234755.1"/>
</dbReference>
<dbReference type="AlphaFoldDB" id="A0A095XYA2"/>